<dbReference type="EMBL" id="KN123859">
    <property type="protein sequence ID" value="KFO23032.1"/>
    <property type="molecule type" value="Genomic_DNA"/>
</dbReference>
<dbReference type="AlphaFoldDB" id="A0A091CWJ2"/>
<evidence type="ECO:0000313" key="1">
    <source>
        <dbReference type="EMBL" id="KFO23032.1"/>
    </source>
</evidence>
<gene>
    <name evidence="1" type="ORF">H920_15579</name>
</gene>
<keyword evidence="2" id="KW-1185">Reference proteome</keyword>
<proteinExistence type="predicted"/>
<protein>
    <submittedName>
        <fullName evidence="1">Uncharacterized protein</fullName>
    </submittedName>
</protein>
<accession>A0A091CWJ2</accession>
<dbReference type="Proteomes" id="UP000028990">
    <property type="component" value="Unassembled WGS sequence"/>
</dbReference>
<organism evidence="1 2">
    <name type="scientific">Fukomys damarensis</name>
    <name type="common">Damaraland mole rat</name>
    <name type="synonym">Cryptomys damarensis</name>
    <dbReference type="NCBI Taxonomy" id="885580"/>
    <lineage>
        <taxon>Eukaryota</taxon>
        <taxon>Metazoa</taxon>
        <taxon>Chordata</taxon>
        <taxon>Craniata</taxon>
        <taxon>Vertebrata</taxon>
        <taxon>Euteleostomi</taxon>
        <taxon>Mammalia</taxon>
        <taxon>Eutheria</taxon>
        <taxon>Euarchontoglires</taxon>
        <taxon>Glires</taxon>
        <taxon>Rodentia</taxon>
        <taxon>Hystricomorpha</taxon>
        <taxon>Bathyergidae</taxon>
        <taxon>Fukomys</taxon>
    </lineage>
</organism>
<evidence type="ECO:0000313" key="2">
    <source>
        <dbReference type="Proteomes" id="UP000028990"/>
    </source>
</evidence>
<reference evidence="1 2" key="1">
    <citation type="submission" date="2013-11" db="EMBL/GenBank/DDBJ databases">
        <title>The Damaraland mole rat (Fukomys damarensis) genome and evolution of African mole rats.</title>
        <authorList>
            <person name="Gladyshev V.N."/>
            <person name="Fang X."/>
        </authorList>
    </citation>
    <scope>NUCLEOTIDE SEQUENCE [LARGE SCALE GENOMIC DNA]</scope>
    <source>
        <tissue evidence="1">Liver</tissue>
    </source>
</reference>
<sequence length="132" mass="14504">MSCTSPAEGLEPKAISHATLYQGSATGRPKGQWWNRESLCQGVKDPHWSQEVTHKVQARAPLMRTAAIPEEGEDLSSAEDKNCHVCVRKTSLPGKFNSTEPSGSLLVPLETILRWVFHSQNHTDSVQLGVLT</sequence>
<name>A0A091CWJ2_FUKDA</name>